<dbReference type="AlphaFoldDB" id="A0A8W8LM63"/>
<accession>A0A8W8LM63</accession>
<keyword evidence="3" id="KW-1185">Reference proteome</keyword>
<proteinExistence type="predicted"/>
<dbReference type="EnsemblMetazoa" id="G28733.3">
    <property type="protein sequence ID" value="G28733.3:cds"/>
    <property type="gene ID" value="G28733"/>
</dbReference>
<protein>
    <submittedName>
        <fullName evidence="2">Uncharacterized protein</fullName>
    </submittedName>
</protein>
<sequence length="110" mass="12003">MGVYVVTDDPDEEDEPSSSICCVGGCLTGCAFALLLLVILPAGALITFYAGNNNDYGILSVGICMIVIPILAVLTFIFIYMNRRRIRRFRKTKVNGTTKTTAGKDGKTRY</sequence>
<keyword evidence="1" id="KW-0472">Membrane</keyword>
<evidence type="ECO:0000313" key="2">
    <source>
        <dbReference type="EnsemblMetazoa" id="G28733.1:cds"/>
    </source>
</evidence>
<evidence type="ECO:0000256" key="1">
    <source>
        <dbReference type="SAM" id="Phobius"/>
    </source>
</evidence>
<keyword evidence="1" id="KW-1133">Transmembrane helix</keyword>
<keyword evidence="1" id="KW-0812">Transmembrane</keyword>
<dbReference type="EnsemblMetazoa" id="G28733.1">
    <property type="protein sequence ID" value="G28733.1:cds"/>
    <property type="gene ID" value="G28733"/>
</dbReference>
<name>A0A8W8LM63_MAGGI</name>
<dbReference type="OMA" id="PKSSICC"/>
<feature type="transmembrane region" description="Helical" evidence="1">
    <location>
        <begin position="56"/>
        <end position="81"/>
    </location>
</feature>
<dbReference type="EnsemblMetazoa" id="G28733.2">
    <property type="protein sequence ID" value="G28733.2:cds"/>
    <property type="gene ID" value="G28733"/>
</dbReference>
<evidence type="ECO:0000313" key="3">
    <source>
        <dbReference type="Proteomes" id="UP000005408"/>
    </source>
</evidence>
<organism evidence="2 3">
    <name type="scientific">Magallana gigas</name>
    <name type="common">Pacific oyster</name>
    <name type="synonym">Crassostrea gigas</name>
    <dbReference type="NCBI Taxonomy" id="29159"/>
    <lineage>
        <taxon>Eukaryota</taxon>
        <taxon>Metazoa</taxon>
        <taxon>Spiralia</taxon>
        <taxon>Lophotrochozoa</taxon>
        <taxon>Mollusca</taxon>
        <taxon>Bivalvia</taxon>
        <taxon>Autobranchia</taxon>
        <taxon>Pteriomorphia</taxon>
        <taxon>Ostreida</taxon>
        <taxon>Ostreoidea</taxon>
        <taxon>Ostreidae</taxon>
        <taxon>Magallana</taxon>
    </lineage>
</organism>
<reference evidence="2" key="1">
    <citation type="submission" date="2022-08" db="UniProtKB">
        <authorList>
            <consortium name="EnsemblMetazoa"/>
        </authorList>
    </citation>
    <scope>IDENTIFICATION</scope>
    <source>
        <strain evidence="2">05x7-T-G4-1.051#20</strain>
    </source>
</reference>
<dbReference type="Proteomes" id="UP000005408">
    <property type="component" value="Unassembled WGS sequence"/>
</dbReference>
<feature type="transmembrane region" description="Helical" evidence="1">
    <location>
        <begin position="26"/>
        <end position="50"/>
    </location>
</feature>